<keyword evidence="1" id="KW-0812">Transmembrane</keyword>
<dbReference type="Proteomes" id="UP001200513">
    <property type="component" value="Chromosome"/>
</dbReference>
<dbReference type="InterPro" id="IPR011050">
    <property type="entry name" value="Pectin_lyase_fold/virulence"/>
</dbReference>
<dbReference type="SUPFAM" id="SSF51126">
    <property type="entry name" value="Pectin lyase-like"/>
    <property type="match status" value="2"/>
</dbReference>
<dbReference type="Pfam" id="PF13229">
    <property type="entry name" value="Beta_helix"/>
    <property type="match status" value="2"/>
</dbReference>
<dbReference type="AlphaFoldDB" id="A0A9Y1BSZ6"/>
<keyword evidence="1" id="KW-1133">Transmembrane helix</keyword>
<evidence type="ECO:0000256" key="1">
    <source>
        <dbReference type="SAM" id="Phobius"/>
    </source>
</evidence>
<organism evidence="3">
    <name type="scientific">Candidatus Heimdallarchaeum endolithica</name>
    <dbReference type="NCBI Taxonomy" id="2876572"/>
    <lineage>
        <taxon>Archaea</taxon>
        <taxon>Promethearchaeati</taxon>
        <taxon>Candidatus Heimdallarchaeota</taxon>
        <taxon>Candidatus Heimdallarchaeia (ex Rinke et al. 2021) (nom. nud.)</taxon>
        <taxon>Candidatus Heimdallarchaeales</taxon>
        <taxon>Candidatus Heimdallarchaeaceae</taxon>
        <taxon>Candidatus Heimdallarchaeum</taxon>
    </lineage>
</organism>
<dbReference type="SMART" id="SM00710">
    <property type="entry name" value="PbH1"/>
    <property type="match status" value="13"/>
</dbReference>
<feature type="domain" description="Right handed beta helix" evidence="2">
    <location>
        <begin position="350"/>
        <end position="497"/>
    </location>
</feature>
<feature type="transmembrane region" description="Helical" evidence="1">
    <location>
        <begin position="798"/>
        <end position="817"/>
    </location>
</feature>
<accession>A0A9Y1BSZ6</accession>
<proteinExistence type="predicted"/>
<sequence>MKFTNRLQVLINSVIILSLITVGMITSSAIQIGSEENSSVRETITEDTIWEGKTVYINESMLFNAKLTIYNAIVIFKANATNEVVLEVGDTLNITDSQILSENPDYNGRIKSLIGNEIIIDNSIVENIDINVNSAEVTIVDSVFDNCYEMKFLTLPETSLISRNTFKNNETGLSLTYSSIQLVNNTFENLDVGVSISSSPDILIKGNTFNNIAETGIYQTKQGATIEDNEFTDVNRGITIQQSKQVTIKENNFDKASKAIMTLDSSYVTISTNTLSNSEYGIDLSETYYSEVSDNTIDDLTEIALQILESDYVDVLNNEITNSSIGIKLNENRASAIQYNKLTDILLSVDIEHSRSINVIANSIVNSETAIYIEDSDKATLTANDILTTNIGISIWSSTSPALSSNNIVNSNIGTELILVSGGLLLGNEFTNSELGVYVVDTETTKVVDGLLNNVDSGIKVVESPNFEVSGNTFEDISGNAIIFDDSNDSIVYHNNFYNITGKFGSITDCIVNFEYEVSNGTIHGNYYDEVNEESVYIDSVNYEGKDVEIYDNHPLSEKYIVPPAISVVERDVSDPDDTMIVNVTAQIYKPSELLISAYLDYMSNFDDDWTSVEMTIVSSVGQIYIYKSSIPKLEYGMEITYRVRVVYGSESTVSNNNTYVIEYSDKTPIIIKKPTVVVRAEGSDKFTYTSVYYDQYYIVVQVRVENQTANLAKIDGRDYVNISWTLITKEGNETHDNIMFYNITTGVFELELGKFSSNSNITYRIYAEDELGNSKWTLETYEIHIVSETTEKTGFDSVTLIGITASLFIIQSIVVIQRRKRQEN</sequence>
<reference evidence="3" key="1">
    <citation type="journal article" date="2022" name="Nat. Microbiol.">
        <title>Unique mobile elements and scalable gene flow at the prokaryote-eukaryote boundary revealed by circularized Asgard archaea genomes.</title>
        <authorList>
            <person name="Wu F."/>
            <person name="Speth D.R."/>
            <person name="Philosof A."/>
            <person name="Cremiere A."/>
            <person name="Narayanan A."/>
            <person name="Barco R.A."/>
            <person name="Connon S.A."/>
            <person name="Amend J.P."/>
            <person name="Antoshechkin I.A."/>
            <person name="Orphan V.J."/>
        </authorList>
    </citation>
    <scope>NUCLEOTIDE SEQUENCE</scope>
    <source>
        <strain evidence="3">PR6</strain>
    </source>
</reference>
<gene>
    <name evidence="3" type="ORF">K9W46_04755</name>
</gene>
<dbReference type="InterPro" id="IPR012334">
    <property type="entry name" value="Pectin_lyas_fold"/>
</dbReference>
<name>A0A9Y1BSZ6_9ARCH</name>
<dbReference type="EMBL" id="CP084167">
    <property type="protein sequence ID" value="UJG44490.1"/>
    <property type="molecule type" value="Genomic_DNA"/>
</dbReference>
<keyword evidence="1" id="KW-0472">Membrane</keyword>
<dbReference type="Gene3D" id="2.160.20.10">
    <property type="entry name" value="Single-stranded right-handed beta-helix, Pectin lyase-like"/>
    <property type="match status" value="2"/>
</dbReference>
<protein>
    <submittedName>
        <fullName evidence="3">Right-handed parallel beta-helix repeat-containing protein</fullName>
    </submittedName>
</protein>
<feature type="domain" description="Right handed beta helix" evidence="2">
    <location>
        <begin position="133"/>
        <end position="274"/>
    </location>
</feature>
<evidence type="ECO:0000313" key="3">
    <source>
        <dbReference type="EMBL" id="UJG44490.1"/>
    </source>
</evidence>
<feature type="transmembrane region" description="Helical" evidence="1">
    <location>
        <begin position="9"/>
        <end position="30"/>
    </location>
</feature>
<dbReference type="InterPro" id="IPR006626">
    <property type="entry name" value="PbH1"/>
</dbReference>
<dbReference type="InterPro" id="IPR039448">
    <property type="entry name" value="Beta_helix"/>
</dbReference>
<evidence type="ECO:0000259" key="2">
    <source>
        <dbReference type="Pfam" id="PF13229"/>
    </source>
</evidence>
<dbReference type="InterPro" id="IPR022441">
    <property type="entry name" value="Para_beta_helix_rpt-2"/>
</dbReference>
<dbReference type="NCBIfam" id="TIGR03804">
    <property type="entry name" value="para_beta_helix"/>
    <property type="match status" value="1"/>
</dbReference>